<evidence type="ECO:0000256" key="1">
    <source>
        <dbReference type="ARBA" id="ARBA00001957"/>
    </source>
</evidence>
<name>A0A839Q8D5_MYCIR</name>
<keyword evidence="6" id="KW-1185">Reference proteome</keyword>
<dbReference type="PROSITE" id="PS50075">
    <property type="entry name" value="CARRIER"/>
    <property type="match status" value="1"/>
</dbReference>
<dbReference type="SMART" id="SM00823">
    <property type="entry name" value="PKS_PP"/>
    <property type="match status" value="1"/>
</dbReference>
<dbReference type="UniPathway" id="UPA00011"/>
<dbReference type="EMBL" id="JACHVU010000009">
    <property type="protein sequence ID" value="MBB2992299.1"/>
    <property type="molecule type" value="Genomic_DNA"/>
</dbReference>
<reference evidence="5 6" key="1">
    <citation type="submission" date="2020-08" db="EMBL/GenBank/DDBJ databases">
        <title>The Agave Microbiome: Exploring the role of microbial communities in plant adaptations to desert environments.</title>
        <authorList>
            <person name="Partida-Martinez L.P."/>
        </authorList>
    </citation>
    <scope>NUCLEOTIDE SEQUENCE [LARGE SCALE GENOMIC DNA]</scope>
    <source>
        <strain evidence="5 6">AT2.18</strain>
    </source>
</reference>
<dbReference type="GO" id="GO:0031177">
    <property type="term" value="F:phosphopantetheine binding"/>
    <property type="evidence" value="ECO:0007669"/>
    <property type="project" value="InterPro"/>
</dbReference>
<dbReference type="SUPFAM" id="SSF52777">
    <property type="entry name" value="CoA-dependent acyltransferases"/>
    <property type="match status" value="4"/>
</dbReference>
<dbReference type="GO" id="GO:0043041">
    <property type="term" value="P:amino acid activation for nonribosomal peptide biosynthetic process"/>
    <property type="evidence" value="ECO:0007669"/>
    <property type="project" value="TreeGrafter"/>
</dbReference>
<dbReference type="Pfam" id="PF00501">
    <property type="entry name" value="AMP-binding"/>
    <property type="match status" value="1"/>
</dbReference>
<dbReference type="InterPro" id="IPR009081">
    <property type="entry name" value="PP-bd_ACP"/>
</dbReference>
<organism evidence="5 6">
    <name type="scientific">Mycolicibacterium iranicum</name>
    <name type="common">Mycobacterium iranicum</name>
    <dbReference type="NCBI Taxonomy" id="912594"/>
    <lineage>
        <taxon>Bacteria</taxon>
        <taxon>Bacillati</taxon>
        <taxon>Actinomycetota</taxon>
        <taxon>Actinomycetes</taxon>
        <taxon>Mycobacteriales</taxon>
        <taxon>Mycobacteriaceae</taxon>
        <taxon>Mycolicibacterium</taxon>
    </lineage>
</organism>
<dbReference type="PROSITE" id="PS00455">
    <property type="entry name" value="AMP_BINDING"/>
    <property type="match status" value="1"/>
</dbReference>
<dbReference type="InterPro" id="IPR042099">
    <property type="entry name" value="ANL_N_sf"/>
</dbReference>
<dbReference type="InterPro" id="IPR036736">
    <property type="entry name" value="ACP-like_sf"/>
</dbReference>
<keyword evidence="2" id="KW-0596">Phosphopantetheine</keyword>
<accession>A0A839Q8D5</accession>
<dbReference type="Gene3D" id="3.40.50.12780">
    <property type="entry name" value="N-terminal domain of ligase-like"/>
    <property type="match status" value="1"/>
</dbReference>
<dbReference type="PANTHER" id="PTHR45527:SF1">
    <property type="entry name" value="FATTY ACID SYNTHASE"/>
    <property type="match status" value="1"/>
</dbReference>
<comment type="cofactor">
    <cofactor evidence="1">
        <name>pantetheine 4'-phosphate</name>
        <dbReference type="ChEBI" id="CHEBI:47942"/>
    </cofactor>
</comment>
<dbReference type="CDD" id="cd05930">
    <property type="entry name" value="A_NRPS"/>
    <property type="match status" value="1"/>
</dbReference>
<dbReference type="GO" id="GO:0044550">
    <property type="term" value="P:secondary metabolite biosynthetic process"/>
    <property type="evidence" value="ECO:0007669"/>
    <property type="project" value="TreeGrafter"/>
</dbReference>
<dbReference type="SUPFAM" id="SSF56801">
    <property type="entry name" value="Acetyl-CoA synthetase-like"/>
    <property type="match status" value="1"/>
</dbReference>
<dbReference type="PROSITE" id="PS00012">
    <property type="entry name" value="PHOSPHOPANTETHEINE"/>
    <property type="match status" value="1"/>
</dbReference>
<dbReference type="InterPro" id="IPR010071">
    <property type="entry name" value="AA_adenyl_dom"/>
</dbReference>
<evidence type="ECO:0000313" key="5">
    <source>
        <dbReference type="EMBL" id="MBB2992299.1"/>
    </source>
</evidence>
<comment type="caution">
    <text evidence="5">The sequence shown here is derived from an EMBL/GenBank/DDBJ whole genome shotgun (WGS) entry which is preliminary data.</text>
</comment>
<dbReference type="RefSeq" id="WP_311736195.1">
    <property type="nucleotide sequence ID" value="NZ_JACHVU010000009.1"/>
</dbReference>
<dbReference type="InterPro" id="IPR045851">
    <property type="entry name" value="AMP-bd_C_sf"/>
</dbReference>
<dbReference type="InterPro" id="IPR001242">
    <property type="entry name" value="Condensation_dom"/>
</dbReference>
<dbReference type="InterPro" id="IPR020806">
    <property type="entry name" value="PKS_PP-bd"/>
</dbReference>
<dbReference type="InterPro" id="IPR025110">
    <property type="entry name" value="AMP-bd_C"/>
</dbReference>
<sequence>MTRVEPAPAAPTIEDVLALSPLQQGLYSMATLTGDEDGASDPYVIAMAADAFGALDAGLLRECAARLLDRHANLRASFVRGNLSRAVQVVPTRVELPWRHVVVASEAELRDAETAERIRAFDLANGPVIRFLLIEAPQRRRFVVTAHHILIDGWSLPLFMGELLTLYRAEGDLDALPEPPRPYRDYIGWLAGVDHDASRDVWRRHLLGVDAPTLLTPALTSSAPGGRPQLTEVTLDATRTLALVEAARSRGVTVNTLIQMAWANILSVITDRRDVTFGVTVSGRPGELAGVERMVGLFINTVPLRVRLDPVATTGEQCRALQREAAILRDHGYLSHSEMRAVAGVGELFDTLLVYENFPPGGLVGQTEFHANGATFVPSALESLSHFPVTIAAHLAGDVLTVFVEVIDGALGQLRADALGRRVLDTALRLIDCWDRPLREVGVLLPDETAVPEAAVSEPPTARSIHARFTEVAGSRLGSVALTWNTGDGAGSMTYRELDEAADRVAAALLDGGVAAETPVAVCLSRGPNYVVAMLGVLKAGGAIVPLDPGMPTERIDDILEQAGARVLIDDAYLAGLPAEPAPSYRPAETGLDQAAYIVFTSGTTGRPKGVVGTHGAVLAYAEDHAAHVLRPAAARTGAPLRVGHAWSFTFDAAWQPLAALLDGHSVHLVGDESQRDAEALVHTVGRFGIDLLDTTPSMFAQLHDVGLLSTVPLAVLALGGEAVSASTWRLIGEECARTGMAAFNCYGPTETTVEAVVAAIDAHARPSIGHPTQTMRAYVLDAWLRPVPAGVAGELYLSGQQLTRGYLGRFAETAARFVADPFSAGGRMYRTGDVVRRGADGGLQFLGRADDQVKIRGFRVEPGEIAAVLCEHPGVADAYVAVRQRDRAARLTAYVAGGASPPEVADLRAVLATRLPHYMVPQRIVVLDELPLTSHGKIDEAALAAVVTEDAPSVAPETATEAALVELLAEVLDGGDTGDIGVTTDFLEMGLDSIVALALVQAARRRGIDMRARLMLECNNIRELATAMDAGGQDRQPTPVTADRFGEVAPAPIMEWMYEHGNFRRFTQNVLIALPPDITEARLESVLQVLLDRHDMLRSVLRSDAGHHIVSTRPPGAVSARDVLTVVDAPATDALPAEVVAALDRIDPCAGSMVAAVFFRQGPPVLMLSVHHLATDVVSWYVILGALSDIDAELSAGRTPDLAAEFTTYREWTLVLHQRSASPEVAAQRDFWVTQLSAPDPELGARLPDPQRDTWGSLQLTDVVTDARTTRAILDRLDGTGIEMRDFLLTALALTLASWRIERGQPAHHGALIALEGHGREDGLVETAAPVDTSAPIDTAAPIDTSATVGWFTSVFPVRLGAGEAAVDVDTVRRNPAAARALLRAVAEQVAAVPNRGLDYGLLRYTCADDALRALPHPQVEFNYVGRHDLSGDRGAGPWSLITDSALNAHMPAAAEPELPLRYTFDVISVVAAGENDDRPRLRTSWRWSPLLSTAEDVERLTELWHQAVIVLGEAL</sequence>
<feature type="domain" description="Carrier" evidence="4">
    <location>
        <begin position="956"/>
        <end position="1033"/>
    </location>
</feature>
<dbReference type="Gene3D" id="3.30.559.30">
    <property type="entry name" value="Nonribosomal peptide synthetase, condensation domain"/>
    <property type="match status" value="2"/>
</dbReference>
<evidence type="ECO:0000256" key="3">
    <source>
        <dbReference type="ARBA" id="ARBA00022553"/>
    </source>
</evidence>
<evidence type="ECO:0000259" key="4">
    <source>
        <dbReference type="PROSITE" id="PS50075"/>
    </source>
</evidence>
<gene>
    <name evidence="5" type="ORF">FHR72_003798</name>
</gene>
<dbReference type="PANTHER" id="PTHR45527">
    <property type="entry name" value="NONRIBOSOMAL PEPTIDE SYNTHETASE"/>
    <property type="match status" value="1"/>
</dbReference>
<evidence type="ECO:0000313" key="6">
    <source>
        <dbReference type="Proteomes" id="UP000550501"/>
    </source>
</evidence>
<dbReference type="Gene3D" id="3.30.300.30">
    <property type="match status" value="1"/>
</dbReference>
<protein>
    <submittedName>
        <fullName evidence="5">Mycobactin peptide synthetase MbtF</fullName>
    </submittedName>
</protein>
<dbReference type="Pfam" id="PF13193">
    <property type="entry name" value="AMP-binding_C"/>
    <property type="match status" value="1"/>
</dbReference>
<dbReference type="InterPro" id="IPR006162">
    <property type="entry name" value="Ppantetheine_attach_site"/>
</dbReference>
<dbReference type="Proteomes" id="UP000550501">
    <property type="component" value="Unassembled WGS sequence"/>
</dbReference>
<dbReference type="Pfam" id="PF00550">
    <property type="entry name" value="PP-binding"/>
    <property type="match status" value="1"/>
</dbReference>
<keyword evidence="3" id="KW-0597">Phosphoprotein</keyword>
<dbReference type="Gene3D" id="1.10.1200.10">
    <property type="entry name" value="ACP-like"/>
    <property type="match status" value="1"/>
</dbReference>
<dbReference type="Pfam" id="PF00668">
    <property type="entry name" value="Condensation"/>
    <property type="match status" value="2"/>
</dbReference>
<dbReference type="SUPFAM" id="SSF47336">
    <property type="entry name" value="ACP-like"/>
    <property type="match status" value="1"/>
</dbReference>
<dbReference type="GO" id="GO:0008610">
    <property type="term" value="P:lipid biosynthetic process"/>
    <property type="evidence" value="ECO:0007669"/>
    <property type="project" value="UniProtKB-ARBA"/>
</dbReference>
<dbReference type="InterPro" id="IPR000873">
    <property type="entry name" value="AMP-dep_synth/lig_dom"/>
</dbReference>
<dbReference type="GO" id="GO:0003824">
    <property type="term" value="F:catalytic activity"/>
    <property type="evidence" value="ECO:0007669"/>
    <property type="project" value="InterPro"/>
</dbReference>
<dbReference type="GO" id="GO:0005829">
    <property type="term" value="C:cytosol"/>
    <property type="evidence" value="ECO:0007669"/>
    <property type="project" value="TreeGrafter"/>
</dbReference>
<dbReference type="Gene3D" id="3.30.559.10">
    <property type="entry name" value="Chloramphenicol acetyltransferase-like domain"/>
    <property type="match status" value="2"/>
</dbReference>
<dbReference type="SMART" id="SM01294">
    <property type="entry name" value="PKS_PP_betabranch"/>
    <property type="match status" value="1"/>
</dbReference>
<dbReference type="InterPro" id="IPR020845">
    <property type="entry name" value="AMP-binding_CS"/>
</dbReference>
<evidence type="ECO:0000256" key="2">
    <source>
        <dbReference type="ARBA" id="ARBA00022450"/>
    </source>
</evidence>
<dbReference type="NCBIfam" id="TIGR01733">
    <property type="entry name" value="AA-adenyl-dom"/>
    <property type="match status" value="1"/>
</dbReference>
<proteinExistence type="predicted"/>
<dbReference type="InterPro" id="IPR023213">
    <property type="entry name" value="CAT-like_dom_sf"/>
</dbReference>